<evidence type="ECO:0000313" key="2">
    <source>
        <dbReference type="Proteomes" id="UP000177506"/>
    </source>
</evidence>
<proteinExistence type="predicted"/>
<name>A0A1G1THW1_9BACT</name>
<dbReference type="Proteomes" id="UP000177506">
    <property type="component" value="Unassembled WGS sequence"/>
</dbReference>
<dbReference type="RefSeq" id="WP_070742922.1">
    <property type="nucleotide sequence ID" value="NZ_MDZA01000143.1"/>
</dbReference>
<sequence length="112" mass="12860">MAFPLPPAHLPGALPDYPVCGRAVVRRLHNRRITMVALPNGNYYTHFAVALQPGDAEELRRGGHVDRATNYILRDWVRYWVLVLQSETLAAMMGIWGDLQARKQQRRARKRV</sequence>
<dbReference type="AlphaFoldDB" id="A0A1G1THW1"/>
<comment type="caution">
    <text evidence="1">The sequence shown here is derived from an EMBL/GenBank/DDBJ whole genome shotgun (WGS) entry which is preliminary data.</text>
</comment>
<keyword evidence="2" id="KW-1185">Reference proteome</keyword>
<dbReference type="OrthoDB" id="885987at2"/>
<dbReference type="EMBL" id="MDZA01000143">
    <property type="protein sequence ID" value="OGX90482.1"/>
    <property type="molecule type" value="Genomic_DNA"/>
</dbReference>
<reference evidence="1 2" key="1">
    <citation type="submission" date="2016-08" db="EMBL/GenBank/DDBJ databases">
        <title>Hymenobacter coccineus sp. nov., Hymenobacter lapidarius sp. nov. and Hymenobacter glacialis sp. nov., isolated from Antarctic soil.</title>
        <authorList>
            <person name="Sedlacek I."/>
            <person name="Kralova S."/>
            <person name="Kyrova K."/>
            <person name="Maslanova I."/>
            <person name="Stankova E."/>
            <person name="Vrbovska V."/>
            <person name="Nemec M."/>
            <person name="Bartak M."/>
            <person name="Svec P."/>
            <person name="Busse H.-J."/>
            <person name="Pantucek R."/>
        </authorList>
    </citation>
    <scope>NUCLEOTIDE SEQUENCE [LARGE SCALE GENOMIC DNA]</scope>
    <source>
        <strain evidence="1 2">CCM 8649</strain>
    </source>
</reference>
<accession>A0A1G1THW1</accession>
<protein>
    <submittedName>
        <fullName evidence="1">Uncharacterized protein</fullName>
    </submittedName>
</protein>
<organism evidence="1 2">
    <name type="scientific">Hymenobacter coccineus</name>
    <dbReference type="NCBI Taxonomy" id="1908235"/>
    <lineage>
        <taxon>Bacteria</taxon>
        <taxon>Pseudomonadati</taxon>
        <taxon>Bacteroidota</taxon>
        <taxon>Cytophagia</taxon>
        <taxon>Cytophagales</taxon>
        <taxon>Hymenobacteraceae</taxon>
        <taxon>Hymenobacter</taxon>
    </lineage>
</organism>
<gene>
    <name evidence="1" type="ORF">BEN49_22670</name>
</gene>
<evidence type="ECO:0000313" key="1">
    <source>
        <dbReference type="EMBL" id="OGX90482.1"/>
    </source>
</evidence>